<evidence type="ECO:0000313" key="3">
    <source>
        <dbReference type="Proteomes" id="UP000572863"/>
    </source>
</evidence>
<comment type="caution">
    <text evidence="2">The sequence shown here is derived from an EMBL/GenBank/DDBJ whole genome shotgun (WGS) entry which is preliminary data.</text>
</comment>
<protein>
    <submittedName>
        <fullName evidence="2">Uncharacterized protein</fullName>
    </submittedName>
</protein>
<proteinExistence type="predicted"/>
<feature type="region of interest" description="Disordered" evidence="1">
    <location>
        <begin position="58"/>
        <end position="78"/>
    </location>
</feature>
<keyword evidence="3" id="KW-1185">Reference proteome</keyword>
<gene>
    <name evidence="2" type="ORF">HX871_04695</name>
</gene>
<reference evidence="2 3" key="1">
    <citation type="submission" date="2020-04" db="EMBL/GenBank/DDBJ databases">
        <title>Molecular characterization of pseudomonads from Agaricus bisporus reveal novel blotch 2 pathogens in Western Europe.</title>
        <authorList>
            <person name="Taparia T."/>
            <person name="Krijger M."/>
            <person name="Haynes E."/>
            <person name="Elpinstone J.G."/>
            <person name="Noble R."/>
            <person name="Van Der Wolf J."/>
        </authorList>
    </citation>
    <scope>NUCLEOTIDE SEQUENCE [LARGE SCALE GENOMIC DNA]</scope>
    <source>
        <strain evidence="2 3">P7774</strain>
    </source>
</reference>
<evidence type="ECO:0000313" key="2">
    <source>
        <dbReference type="EMBL" id="NWD93702.1"/>
    </source>
</evidence>
<dbReference type="EMBL" id="JACARY010000006">
    <property type="protein sequence ID" value="NWD93702.1"/>
    <property type="molecule type" value="Genomic_DNA"/>
</dbReference>
<name>A0ABX2QPK2_9PSED</name>
<organism evidence="2 3">
    <name type="scientific">Pseudomonas reactans</name>
    <dbReference type="NCBI Taxonomy" id="117680"/>
    <lineage>
        <taxon>Bacteria</taxon>
        <taxon>Pseudomonadati</taxon>
        <taxon>Pseudomonadota</taxon>
        <taxon>Gammaproteobacteria</taxon>
        <taxon>Pseudomonadales</taxon>
        <taxon>Pseudomonadaceae</taxon>
        <taxon>Pseudomonas</taxon>
    </lineage>
</organism>
<evidence type="ECO:0000256" key="1">
    <source>
        <dbReference type="SAM" id="MobiDB-lite"/>
    </source>
</evidence>
<sequence>MSIDATIKALSRVRLAPTEFVDNQNLGISIGCNGKRQANHHPTGVAFYRPIDEIPNLCERPDGGKASKGSSIGEPKDGGVHINVFATAEFRVESRAYRSSPVTPGSFPQIKTVQNGAFKQSHHAHWLPGQVQAK</sequence>
<dbReference type="Proteomes" id="UP000572863">
    <property type="component" value="Unassembled WGS sequence"/>
</dbReference>
<accession>A0ABX2QPK2</accession>